<dbReference type="InterPro" id="IPR013083">
    <property type="entry name" value="Znf_RING/FYVE/PHD"/>
</dbReference>
<dbReference type="AlphaFoldDB" id="A0A1J4JI16"/>
<keyword evidence="4" id="KW-0175">Coiled coil</keyword>
<comment type="caution">
    <text evidence="6">The sequence shown here is derived from an EMBL/GenBank/DDBJ whole genome shotgun (WGS) entry which is preliminary data.</text>
</comment>
<name>A0A1J4JI16_9EUKA</name>
<reference evidence="6" key="1">
    <citation type="submission" date="2016-10" db="EMBL/GenBank/DDBJ databases">
        <authorList>
            <person name="Benchimol M."/>
            <person name="Almeida L.G."/>
            <person name="Vasconcelos A.T."/>
            <person name="Perreira-Neves A."/>
            <person name="Rosa I.A."/>
            <person name="Tasca T."/>
            <person name="Bogo M.R."/>
            <person name="de Souza W."/>
        </authorList>
    </citation>
    <scope>NUCLEOTIDE SEQUENCE [LARGE SCALE GENOMIC DNA]</scope>
    <source>
        <strain evidence="6">K</strain>
    </source>
</reference>
<dbReference type="Proteomes" id="UP000179807">
    <property type="component" value="Unassembled WGS sequence"/>
</dbReference>
<evidence type="ECO:0000313" key="7">
    <source>
        <dbReference type="Proteomes" id="UP000179807"/>
    </source>
</evidence>
<keyword evidence="2" id="KW-0863">Zinc-finger</keyword>
<dbReference type="GO" id="GO:0008270">
    <property type="term" value="F:zinc ion binding"/>
    <property type="evidence" value="ECO:0007669"/>
    <property type="project" value="UniProtKB-KW"/>
</dbReference>
<proteinExistence type="predicted"/>
<dbReference type="GeneID" id="94825078"/>
<evidence type="ECO:0000313" key="6">
    <source>
        <dbReference type="EMBL" id="OHS98824.1"/>
    </source>
</evidence>
<feature type="coiled-coil region" evidence="4">
    <location>
        <begin position="128"/>
        <end position="155"/>
    </location>
</feature>
<keyword evidence="1" id="KW-0479">Metal-binding</keyword>
<dbReference type="RefSeq" id="XP_068351961.1">
    <property type="nucleotide sequence ID" value="XM_068490374.1"/>
</dbReference>
<protein>
    <submittedName>
        <fullName evidence="6">Uncharacterized protein</fullName>
    </submittedName>
</protein>
<dbReference type="InterPro" id="IPR019786">
    <property type="entry name" value="Zinc_finger_PHD-type_CS"/>
</dbReference>
<gene>
    <name evidence="6" type="ORF">TRFO_01895</name>
</gene>
<dbReference type="VEuPathDB" id="TrichDB:TRFO_01895"/>
<dbReference type="InterPro" id="IPR011011">
    <property type="entry name" value="Znf_FYVE_PHD"/>
</dbReference>
<sequence length="226" mass="26043">MTDSSPTLSPTSSQNSYCNPEDLDHYIQIMGFANLIMREVDKRQNPHERKPVLNQAKIKQTCSLPKYRRIRCICGCDESDDIRKLIECPLCHCFLHIECIKKIGMTNKNFKCPFCQLISNGKDQFCLLKEYIQNVQNEYKKIHDLLKKAKNYENDFIGQLNDPEASPNHFEAHTKIKGIMKKVLTHFDAFLDPAAFSGAPKEPNDENDQKEIDNQNNENESGSENE</sequence>
<organism evidence="6 7">
    <name type="scientific">Tritrichomonas foetus</name>
    <dbReference type="NCBI Taxonomy" id="1144522"/>
    <lineage>
        <taxon>Eukaryota</taxon>
        <taxon>Metamonada</taxon>
        <taxon>Parabasalia</taxon>
        <taxon>Tritrichomonadida</taxon>
        <taxon>Tritrichomonadidae</taxon>
        <taxon>Tritrichomonas</taxon>
    </lineage>
</organism>
<dbReference type="SUPFAM" id="SSF57903">
    <property type="entry name" value="FYVE/PHD zinc finger"/>
    <property type="match status" value="1"/>
</dbReference>
<evidence type="ECO:0000256" key="3">
    <source>
        <dbReference type="ARBA" id="ARBA00022833"/>
    </source>
</evidence>
<keyword evidence="7" id="KW-1185">Reference proteome</keyword>
<feature type="region of interest" description="Disordered" evidence="5">
    <location>
        <begin position="195"/>
        <end position="226"/>
    </location>
</feature>
<dbReference type="OrthoDB" id="79252at2759"/>
<accession>A0A1J4JI16</accession>
<dbReference type="EMBL" id="MLAK01001037">
    <property type="protein sequence ID" value="OHS98824.1"/>
    <property type="molecule type" value="Genomic_DNA"/>
</dbReference>
<dbReference type="PROSITE" id="PS01359">
    <property type="entry name" value="ZF_PHD_1"/>
    <property type="match status" value="1"/>
</dbReference>
<evidence type="ECO:0000256" key="2">
    <source>
        <dbReference type="ARBA" id="ARBA00022771"/>
    </source>
</evidence>
<evidence type="ECO:0000256" key="5">
    <source>
        <dbReference type="SAM" id="MobiDB-lite"/>
    </source>
</evidence>
<evidence type="ECO:0000256" key="1">
    <source>
        <dbReference type="ARBA" id="ARBA00022723"/>
    </source>
</evidence>
<evidence type="ECO:0000256" key="4">
    <source>
        <dbReference type="SAM" id="Coils"/>
    </source>
</evidence>
<dbReference type="Gene3D" id="3.30.40.10">
    <property type="entry name" value="Zinc/RING finger domain, C3HC4 (zinc finger)"/>
    <property type="match status" value="1"/>
</dbReference>
<keyword evidence="3" id="KW-0862">Zinc</keyword>
<feature type="compositionally biased region" description="Basic and acidic residues" evidence="5">
    <location>
        <begin position="202"/>
        <end position="213"/>
    </location>
</feature>